<dbReference type="SUPFAM" id="SSF52047">
    <property type="entry name" value="RNI-like"/>
    <property type="match status" value="1"/>
</dbReference>
<accession>A0A9N8H4Q4</accession>
<gene>
    <name evidence="1" type="ORF">SEMRO_91_G047570.2</name>
</gene>
<reference evidence="1" key="1">
    <citation type="submission" date="2020-06" db="EMBL/GenBank/DDBJ databases">
        <authorList>
            <consortium name="Plant Systems Biology data submission"/>
        </authorList>
    </citation>
    <scope>NUCLEOTIDE SEQUENCE</scope>
    <source>
        <strain evidence="1">D6</strain>
    </source>
</reference>
<evidence type="ECO:0000313" key="1">
    <source>
        <dbReference type="EMBL" id="CAB9500741.1"/>
    </source>
</evidence>
<dbReference type="EMBL" id="CAICTM010000090">
    <property type="protein sequence ID" value="CAB9500741.1"/>
    <property type="molecule type" value="Genomic_DNA"/>
</dbReference>
<keyword evidence="2" id="KW-1185">Reference proteome</keyword>
<comment type="caution">
    <text evidence="1">The sequence shown here is derived from an EMBL/GenBank/DDBJ whole genome shotgun (WGS) entry which is preliminary data.</text>
</comment>
<dbReference type="Proteomes" id="UP001153069">
    <property type="component" value="Unassembled WGS sequence"/>
</dbReference>
<sequence>MSGEKRLKDCSMEELQQEMQRRCEQESTKSTAAASSATARNAAHDILERHCFLDQEKREVCGEVFPTDLAMFLLRQHPSLVVEPFNKKTVFAYFILAGAPLSIMKELCSMWKIHAPTSYSDFIVWKERFRGFFASPLADFCLFGQDTSVQKLFLDEFPDEIFATVNDDSTEFDYNTIELFLDRCGKRNFTDNLHAKPPLLLPDAKQFLEAMLKLGPPGDYFIYSNLLASAVDGEYGKVLSPFLMKALVAERGVDSLVFEGEWTMNTLLSAATILSKLKSFRLDLEYSTISMDVYISTLNCLHCCPDDLLLADLKLPVLPDLLEDQDGKELMVAALQSCKVLKKLSLFLADGHRENMMAGQSLCSISQHIIHANSGITELSIANFSLDTATPLGDLISAAATTIKQLRLEVRKICEDVWVAPPITHNSKLELFKVKCRDAFHIEWTRGLLTQLQQLPELQTLSLRGTANFGGLHIGDEMAAILLNDRLQELTLCEGCYSRFLPAEMPIKWDPVIEALKQNSVLKKLDICSSKTISVENAKKVLSLVKEHNTTLEQVALPSCGTGNESLDRNIKYYATLNKHGRAKLRVPGATKHALVDCLCSVLERPNCYEECFSVNNLHYGLLRDAPSIWADPLSSPCKETESL</sequence>
<proteinExistence type="predicted"/>
<organism evidence="1 2">
    <name type="scientific">Seminavis robusta</name>
    <dbReference type="NCBI Taxonomy" id="568900"/>
    <lineage>
        <taxon>Eukaryota</taxon>
        <taxon>Sar</taxon>
        <taxon>Stramenopiles</taxon>
        <taxon>Ochrophyta</taxon>
        <taxon>Bacillariophyta</taxon>
        <taxon>Bacillariophyceae</taxon>
        <taxon>Bacillariophycidae</taxon>
        <taxon>Naviculales</taxon>
        <taxon>Naviculaceae</taxon>
        <taxon>Seminavis</taxon>
    </lineage>
</organism>
<dbReference type="Gene3D" id="3.80.10.10">
    <property type="entry name" value="Ribonuclease Inhibitor"/>
    <property type="match status" value="1"/>
</dbReference>
<evidence type="ECO:0000313" key="2">
    <source>
        <dbReference type="Proteomes" id="UP001153069"/>
    </source>
</evidence>
<dbReference type="AlphaFoldDB" id="A0A9N8H4Q4"/>
<name>A0A9N8H4Q4_9STRA</name>
<dbReference type="InterPro" id="IPR032675">
    <property type="entry name" value="LRR_dom_sf"/>
</dbReference>
<protein>
    <submittedName>
        <fullName evidence="1">Uncharacterized protein</fullName>
    </submittedName>
</protein>